<organism evidence="2 3">
    <name type="scientific">Sulfuriferula nivalis</name>
    <dbReference type="NCBI Taxonomy" id="2675298"/>
    <lineage>
        <taxon>Bacteria</taxon>
        <taxon>Pseudomonadati</taxon>
        <taxon>Pseudomonadota</taxon>
        <taxon>Betaproteobacteria</taxon>
        <taxon>Nitrosomonadales</taxon>
        <taxon>Sulfuricellaceae</taxon>
        <taxon>Sulfuriferula</taxon>
    </lineage>
</organism>
<feature type="compositionally biased region" description="Basic residues" evidence="1">
    <location>
        <begin position="62"/>
        <end position="75"/>
    </location>
</feature>
<accession>A0A809SIS9</accession>
<feature type="region of interest" description="Disordered" evidence="1">
    <location>
        <begin position="48"/>
        <end position="79"/>
    </location>
</feature>
<evidence type="ECO:0000313" key="3">
    <source>
        <dbReference type="Proteomes" id="UP000463939"/>
    </source>
</evidence>
<evidence type="ECO:0008006" key="4">
    <source>
        <dbReference type="Google" id="ProtNLM"/>
    </source>
</evidence>
<dbReference type="EMBL" id="AP021881">
    <property type="protein sequence ID" value="BBP02420.1"/>
    <property type="molecule type" value="Genomic_DNA"/>
</dbReference>
<evidence type="ECO:0000256" key="1">
    <source>
        <dbReference type="SAM" id="MobiDB-lite"/>
    </source>
</evidence>
<dbReference type="Proteomes" id="UP000463939">
    <property type="component" value="Chromosome"/>
</dbReference>
<gene>
    <name evidence="2" type="ORF">SFSGTM_31280</name>
</gene>
<dbReference type="Pfam" id="PF11306">
    <property type="entry name" value="DUF3108"/>
    <property type="match status" value="1"/>
</dbReference>
<dbReference type="InterPro" id="IPR021457">
    <property type="entry name" value="DUF3108"/>
</dbReference>
<keyword evidence="3" id="KW-1185">Reference proteome</keyword>
<evidence type="ECO:0000313" key="2">
    <source>
        <dbReference type="EMBL" id="BBP02420.1"/>
    </source>
</evidence>
<reference evidence="3" key="1">
    <citation type="submission" date="2019-11" db="EMBL/GenBank/DDBJ databases">
        <title>Isolation and characterization of a novel species in the genus Sulfuriferula.</title>
        <authorList>
            <person name="Mochizuki J."/>
            <person name="Kojima H."/>
            <person name="Fukui M."/>
        </authorList>
    </citation>
    <scope>NUCLEOTIDE SEQUENCE [LARGE SCALE GENOMIC DNA]</scope>
    <source>
        <strain evidence="3">SGTM</strain>
    </source>
</reference>
<dbReference type="RefSeq" id="WP_162086056.1">
    <property type="nucleotide sequence ID" value="NZ_AP021881.1"/>
</dbReference>
<name>A0A809SIS9_9PROT</name>
<protein>
    <recommendedName>
        <fullName evidence="4">DUF3108 domain-containing protein</fullName>
    </recommendedName>
</protein>
<sequence length="334" mass="36646">MTLNSKRALVIAFIASLLIHVLLLTGVKFSLPLNIDDDTTIIEARLQPMPKPTTPSTTKKTTAPKKPHHLAKPHPPKPAQTIVTTQDATPAVEPTAVEPNANAPVTDDISAPDTPTLNYPPARLELQYKVVKGEDLFNLGSATYIWVNKSGGYTLTSITHGIGIFSLIQPGNLVQISQGKITPFGLAPDDFWIQRGRATPDKTTAAHFDYTRKTVTITKDNNAYSVPLEDNAQDILSVIFQLVVRSPFSEDMLRHVTSGKSLKPYHAIVIGEERIDTALGEVNTLHLQRPAEEGEDAIDMWLATDYNFTPVKIRIDHSKYGIVEQLITGMKAGE</sequence>
<dbReference type="AlphaFoldDB" id="A0A809SIS9"/>
<dbReference type="KEGG" id="sniv:SFSGTM_31280"/>
<proteinExistence type="predicted"/>